<reference evidence="2 3" key="1">
    <citation type="journal article" date="2023" name="BMC Biol.">
        <title>The compact genome of the sponge Oopsacas minuta (Hexactinellida) is lacking key metazoan core genes.</title>
        <authorList>
            <person name="Santini S."/>
            <person name="Schenkelaars Q."/>
            <person name="Jourda C."/>
            <person name="Duchesne M."/>
            <person name="Belahbib H."/>
            <person name="Rocher C."/>
            <person name="Selva M."/>
            <person name="Riesgo A."/>
            <person name="Vervoort M."/>
            <person name="Leys S.P."/>
            <person name="Kodjabachian L."/>
            <person name="Le Bivic A."/>
            <person name="Borchiellini C."/>
            <person name="Claverie J.M."/>
            <person name="Renard E."/>
        </authorList>
    </citation>
    <scope>NUCLEOTIDE SEQUENCE [LARGE SCALE GENOMIC DNA]</scope>
    <source>
        <strain evidence="2">SPO-2</strain>
    </source>
</reference>
<evidence type="ECO:0000256" key="1">
    <source>
        <dbReference type="SAM" id="Phobius"/>
    </source>
</evidence>
<dbReference type="PANTHER" id="PTHR16189">
    <property type="entry name" value="TRANSMEMBRANE PROTEIN 104-RELATED"/>
    <property type="match status" value="1"/>
</dbReference>
<proteinExistence type="predicted"/>
<feature type="transmembrane region" description="Helical" evidence="1">
    <location>
        <begin position="43"/>
        <end position="65"/>
    </location>
</feature>
<sequence length="492" mass="54636">MQCIKECLNHPKLALFYGFFDVLNLTLTVSFLIIPYWFYNAGILFGIASLALSLALGGISSFWVLEILGRASFLHRSLEYSCINKDEDKIIPTIDPDRKFEFNGLSKIIIGKIGSTLVSLVVIVTGILMIFNGIIPGSQSLSVNIPINATIFTACNSSEFDVGFLPVDSNCVNWYRLMVGIFGLLGTILSCLGSKEQIYVIVFLSVLRLVVMSYMMGFSIYIISISPGNTTIETGFITHYDMSNGMLATAAFFSLLYLPTLVPAVTHSIPNKSRLRLLIIVSLVSLTVFLSLYGVILSFAFGHNIHPNSILNLQPYTMDERLWFLRIISHIILVYPCLDGISSFMYGVILASNQTFTILTGKDYSELSKKRKIQLLNLTIYLCFSIFPTFACLFISNVSIILDVSGLVIFISNIIIPSLLQIFSNFKCRRKMILVSKKSGSQLKVILSFLFKAAFPTSDSGFYSSTFVVLCITTIASVIFAISFGYLIASFF</sequence>
<dbReference type="EMBL" id="JAKMXF010000340">
    <property type="protein sequence ID" value="KAI6647596.1"/>
    <property type="molecule type" value="Genomic_DNA"/>
</dbReference>
<dbReference type="Proteomes" id="UP001165289">
    <property type="component" value="Unassembled WGS sequence"/>
</dbReference>
<comment type="caution">
    <text evidence="2">The sequence shown here is derived from an EMBL/GenBank/DDBJ whole genome shotgun (WGS) entry which is preliminary data.</text>
</comment>
<feature type="transmembrane region" description="Helical" evidence="1">
    <location>
        <begin position="174"/>
        <end position="192"/>
    </location>
</feature>
<evidence type="ECO:0000313" key="3">
    <source>
        <dbReference type="Proteomes" id="UP001165289"/>
    </source>
</evidence>
<dbReference type="AlphaFoldDB" id="A0AAV7JFM9"/>
<feature type="transmembrane region" description="Helical" evidence="1">
    <location>
        <begin position="14"/>
        <end position="37"/>
    </location>
</feature>
<feature type="transmembrane region" description="Helical" evidence="1">
    <location>
        <begin position="467"/>
        <end position="489"/>
    </location>
</feature>
<feature type="transmembrane region" description="Helical" evidence="1">
    <location>
        <begin position="117"/>
        <end position="135"/>
    </location>
</feature>
<feature type="transmembrane region" description="Helical" evidence="1">
    <location>
        <begin position="277"/>
        <end position="301"/>
    </location>
</feature>
<feature type="transmembrane region" description="Helical" evidence="1">
    <location>
        <begin position="378"/>
        <end position="401"/>
    </location>
</feature>
<accession>A0AAV7JFM9</accession>
<feature type="transmembrane region" description="Helical" evidence="1">
    <location>
        <begin position="199"/>
        <end position="225"/>
    </location>
</feature>
<feature type="transmembrane region" description="Helical" evidence="1">
    <location>
        <begin position="245"/>
        <end position="265"/>
    </location>
</feature>
<keyword evidence="1" id="KW-0472">Membrane</keyword>
<evidence type="ECO:0000313" key="2">
    <source>
        <dbReference type="EMBL" id="KAI6647596.1"/>
    </source>
</evidence>
<dbReference type="PANTHER" id="PTHR16189:SF2">
    <property type="entry name" value="AMINO ACID TRANSPORTER TRANSMEMBRANE DOMAIN-CONTAINING PROTEIN"/>
    <property type="match status" value="1"/>
</dbReference>
<name>A0AAV7JFM9_9METZ</name>
<organism evidence="2 3">
    <name type="scientific">Oopsacas minuta</name>
    <dbReference type="NCBI Taxonomy" id="111878"/>
    <lineage>
        <taxon>Eukaryota</taxon>
        <taxon>Metazoa</taxon>
        <taxon>Porifera</taxon>
        <taxon>Hexactinellida</taxon>
        <taxon>Hexasterophora</taxon>
        <taxon>Lyssacinosida</taxon>
        <taxon>Leucopsacidae</taxon>
        <taxon>Oopsacas</taxon>
    </lineage>
</organism>
<gene>
    <name evidence="2" type="ORF">LOD99_8670</name>
</gene>
<feature type="transmembrane region" description="Helical" evidence="1">
    <location>
        <begin position="407"/>
        <end position="426"/>
    </location>
</feature>
<keyword evidence="3" id="KW-1185">Reference proteome</keyword>
<evidence type="ECO:0008006" key="4">
    <source>
        <dbReference type="Google" id="ProtNLM"/>
    </source>
</evidence>
<protein>
    <recommendedName>
        <fullName evidence="4">Amino acid transporter transmembrane domain-containing protein</fullName>
    </recommendedName>
</protein>
<keyword evidence="1" id="KW-1133">Transmembrane helix</keyword>
<keyword evidence="1" id="KW-0812">Transmembrane</keyword>